<dbReference type="AlphaFoldDB" id="A0A291RYZ3"/>
<dbReference type="KEGG" id="ntp:CRH09_39690"/>
<name>A0A291RYZ3_9NOCA</name>
<dbReference type="EMBL" id="CP023779">
    <property type="protein sequence ID" value="ATL72498.1"/>
    <property type="molecule type" value="Genomic_DNA"/>
</dbReference>
<evidence type="ECO:0000313" key="2">
    <source>
        <dbReference type="EMBL" id="ATL72498.1"/>
    </source>
</evidence>
<protein>
    <submittedName>
        <fullName evidence="2">Uncharacterized protein</fullName>
    </submittedName>
</protein>
<sequence length="118" mass="12748">MAPQHYGSAGKAAMPGARKGSSGEAAKNTKSATMNKGRIGAYFDPDEADRVRAAYQFGWLQDHTGSFSDYLKSIILADVENLEREKNGGQPWQPVKAGAVRVVTHQQIADKKRAAAED</sequence>
<dbReference type="Proteomes" id="UP000221961">
    <property type="component" value="Plasmid p_NC_YFY_NT001"/>
</dbReference>
<geneLocation type="plasmid" evidence="3">
    <name>p_nc_yfy_nt001</name>
</geneLocation>
<reference evidence="2 3" key="1">
    <citation type="submission" date="2017-10" db="EMBL/GenBank/DDBJ databases">
        <title>Comparative genomics between pathogenic Norcardia.</title>
        <authorList>
            <person name="Zeng L."/>
        </authorList>
    </citation>
    <scope>NUCLEOTIDE SEQUENCE [LARGE SCALE GENOMIC DNA]</scope>
    <source>
        <strain evidence="2 3">NC_YFY_NT001</strain>
        <plasmid evidence="3">Plasmid p_nc_yfy_nt001</plasmid>
    </source>
</reference>
<feature type="region of interest" description="Disordered" evidence="1">
    <location>
        <begin position="1"/>
        <end position="34"/>
    </location>
</feature>
<keyword evidence="2" id="KW-0614">Plasmid</keyword>
<accession>A0A291RYZ3</accession>
<evidence type="ECO:0000256" key="1">
    <source>
        <dbReference type="SAM" id="MobiDB-lite"/>
    </source>
</evidence>
<dbReference type="Gene3D" id="6.10.180.30">
    <property type="match status" value="1"/>
</dbReference>
<organism evidence="2 3">
    <name type="scientific">Nocardia terpenica</name>
    <dbReference type="NCBI Taxonomy" id="455432"/>
    <lineage>
        <taxon>Bacteria</taxon>
        <taxon>Bacillati</taxon>
        <taxon>Actinomycetota</taxon>
        <taxon>Actinomycetes</taxon>
        <taxon>Mycobacteriales</taxon>
        <taxon>Nocardiaceae</taxon>
        <taxon>Nocardia</taxon>
    </lineage>
</organism>
<proteinExistence type="predicted"/>
<gene>
    <name evidence="2" type="ORF">CRH09_39690</name>
</gene>
<evidence type="ECO:0000313" key="3">
    <source>
        <dbReference type="Proteomes" id="UP000221961"/>
    </source>
</evidence>